<dbReference type="PANTHER" id="PTHR23157:SF24">
    <property type="entry name" value="GOLGIN SUBFAMILY A MEMBER 1"/>
    <property type="match status" value="1"/>
</dbReference>
<feature type="region of interest" description="Disordered" evidence="14">
    <location>
        <begin position="135"/>
        <end position="188"/>
    </location>
</feature>
<sequence length="188" mass="20940">MMLKLQQQRMSDMKKTLQKELKNHQGAATVTAVLNIEGSSCTASDVPPPVDHGGSAGDSAAKAETALQDAAQPQRSDSKLEDDINFKYLKHVVFKFMTSKEDEAQHLIRAVSVLLRFTADEEQMIREHLEWKNSWVEPPPSEEQEPQRTTTVQPPDSLGLPPADSDRSDGVTRTRSGRRVVPPNRLNL</sequence>
<dbReference type="Proteomes" id="UP000821866">
    <property type="component" value="Chromosome 3"/>
</dbReference>
<gene>
    <name evidence="16" type="ORF">HPB51_005721</name>
</gene>
<feature type="compositionally biased region" description="Basic and acidic residues" evidence="14">
    <location>
        <begin position="11"/>
        <end position="21"/>
    </location>
</feature>
<accession>A0A9J6E6P3</accession>
<evidence type="ECO:0000256" key="1">
    <source>
        <dbReference type="ARBA" id="ARBA00004198"/>
    </source>
</evidence>
<dbReference type="VEuPathDB" id="VectorBase:LOC119163867"/>
<keyword evidence="8" id="KW-0472">Membrane</keyword>
<dbReference type="AlphaFoldDB" id="A0A9J6E6P3"/>
<reference evidence="16" key="2">
    <citation type="submission" date="2021-09" db="EMBL/GenBank/DDBJ databases">
        <authorList>
            <person name="Jia N."/>
            <person name="Wang J."/>
            <person name="Shi W."/>
            <person name="Du L."/>
            <person name="Sun Y."/>
            <person name="Zhan W."/>
            <person name="Jiang J."/>
            <person name="Wang Q."/>
            <person name="Zhang B."/>
            <person name="Ji P."/>
            <person name="Sakyi L.B."/>
            <person name="Cui X."/>
            <person name="Yuan T."/>
            <person name="Jiang B."/>
            <person name="Yang W."/>
            <person name="Lam T.T.-Y."/>
            <person name="Chang Q."/>
            <person name="Ding S."/>
            <person name="Wang X."/>
            <person name="Zhu J."/>
            <person name="Ruan X."/>
            <person name="Zhao L."/>
            <person name="Wei J."/>
            <person name="Que T."/>
            <person name="Du C."/>
            <person name="Cheng J."/>
            <person name="Dai P."/>
            <person name="Han X."/>
            <person name="Huang E."/>
            <person name="Gao Y."/>
            <person name="Liu J."/>
            <person name="Shao H."/>
            <person name="Ye R."/>
            <person name="Li L."/>
            <person name="Wei W."/>
            <person name="Wang X."/>
            <person name="Wang C."/>
            <person name="Huo Q."/>
            <person name="Li W."/>
            <person name="Guo W."/>
            <person name="Chen H."/>
            <person name="Chen S."/>
            <person name="Zhou L."/>
            <person name="Zhou L."/>
            <person name="Ni X."/>
            <person name="Tian J."/>
            <person name="Zhou Y."/>
            <person name="Sheng Y."/>
            <person name="Liu T."/>
            <person name="Pan Y."/>
            <person name="Xia L."/>
            <person name="Li J."/>
            <person name="Zhao F."/>
            <person name="Cao W."/>
        </authorList>
    </citation>
    <scope>NUCLEOTIDE SEQUENCE</scope>
    <source>
        <strain evidence="16">Rmic-2018</strain>
        <tissue evidence="16">Larvae</tissue>
    </source>
</reference>
<evidence type="ECO:0000256" key="5">
    <source>
        <dbReference type="ARBA" id="ARBA00022765"/>
    </source>
</evidence>
<name>A0A9J6E6P3_RHIMP</name>
<keyword evidence="5" id="KW-0013">ADP-ribosylation</keyword>
<evidence type="ECO:0000256" key="11">
    <source>
        <dbReference type="ARBA" id="ARBA00078935"/>
    </source>
</evidence>
<evidence type="ECO:0000313" key="17">
    <source>
        <dbReference type="Proteomes" id="UP000821866"/>
    </source>
</evidence>
<evidence type="ECO:0000256" key="3">
    <source>
        <dbReference type="ARBA" id="ARBA00004395"/>
    </source>
</evidence>
<dbReference type="EMBL" id="JABSTU010000005">
    <property type="protein sequence ID" value="KAH8029922.1"/>
    <property type="molecule type" value="Genomic_DNA"/>
</dbReference>
<evidence type="ECO:0000256" key="8">
    <source>
        <dbReference type="ARBA" id="ARBA00023136"/>
    </source>
</evidence>
<dbReference type="GO" id="GO:0000139">
    <property type="term" value="C:Golgi membrane"/>
    <property type="evidence" value="ECO:0007669"/>
    <property type="project" value="UniProtKB-SubCell"/>
</dbReference>
<feature type="region of interest" description="Disordered" evidence="14">
    <location>
        <begin position="41"/>
        <end position="79"/>
    </location>
</feature>
<evidence type="ECO:0000313" key="16">
    <source>
        <dbReference type="EMBL" id="KAH8029922.1"/>
    </source>
</evidence>
<evidence type="ECO:0000256" key="4">
    <source>
        <dbReference type="ARBA" id="ARBA00022553"/>
    </source>
</evidence>
<evidence type="ECO:0000256" key="13">
    <source>
        <dbReference type="ARBA" id="ARBA00093537"/>
    </source>
</evidence>
<dbReference type="Gene3D" id="1.10.220.60">
    <property type="entry name" value="GRIP domain"/>
    <property type="match status" value="1"/>
</dbReference>
<feature type="region of interest" description="Disordered" evidence="14">
    <location>
        <begin position="1"/>
        <end position="21"/>
    </location>
</feature>
<dbReference type="GO" id="GO:0001669">
    <property type="term" value="C:acrosomal vesicle"/>
    <property type="evidence" value="ECO:0007669"/>
    <property type="project" value="UniProtKB-SubCell"/>
</dbReference>
<evidence type="ECO:0000256" key="7">
    <source>
        <dbReference type="ARBA" id="ARBA00023054"/>
    </source>
</evidence>
<keyword evidence="4" id="KW-0597">Phosphoprotein</keyword>
<evidence type="ECO:0000256" key="9">
    <source>
        <dbReference type="ARBA" id="ARBA00023329"/>
    </source>
</evidence>
<keyword evidence="17" id="KW-1185">Reference proteome</keyword>
<comment type="function">
    <text evidence="12">Involved in vesicular trafficking at the Golgi apparatus level. Involved in endosome-to-Golgi trafficking. Mechanistically, captures transport vesicles arriving from endosomes via the protein TBC1D23. Recognized vesicles are then tethered to the trans-Golgi before subsequent SNARE engagement and vesicle fusion. Selectively regulates E-cadherin transport from the trans-Golgi network in tubulovesicular carriers.</text>
</comment>
<dbReference type="GO" id="GO:0005802">
    <property type="term" value="C:trans-Golgi network"/>
    <property type="evidence" value="ECO:0007669"/>
    <property type="project" value="UniProtKB-ARBA"/>
</dbReference>
<dbReference type="PROSITE" id="PS50913">
    <property type="entry name" value="GRIP"/>
    <property type="match status" value="1"/>
</dbReference>
<feature type="domain" description="GRIP" evidence="15">
    <location>
        <begin position="79"/>
        <end position="128"/>
    </location>
</feature>
<evidence type="ECO:0000256" key="12">
    <source>
        <dbReference type="ARBA" id="ARBA00093371"/>
    </source>
</evidence>
<proteinExistence type="predicted"/>
<reference evidence="16" key="1">
    <citation type="journal article" date="2020" name="Cell">
        <title>Large-Scale Comparative Analyses of Tick Genomes Elucidate Their Genetic Diversity and Vector Capacities.</title>
        <authorList>
            <consortium name="Tick Genome and Microbiome Consortium (TIGMIC)"/>
            <person name="Jia N."/>
            <person name="Wang J."/>
            <person name="Shi W."/>
            <person name="Du L."/>
            <person name="Sun Y."/>
            <person name="Zhan W."/>
            <person name="Jiang J.F."/>
            <person name="Wang Q."/>
            <person name="Zhang B."/>
            <person name="Ji P."/>
            <person name="Bell-Sakyi L."/>
            <person name="Cui X.M."/>
            <person name="Yuan T.T."/>
            <person name="Jiang B.G."/>
            <person name="Yang W.F."/>
            <person name="Lam T.T."/>
            <person name="Chang Q.C."/>
            <person name="Ding S.J."/>
            <person name="Wang X.J."/>
            <person name="Zhu J.G."/>
            <person name="Ruan X.D."/>
            <person name="Zhao L."/>
            <person name="Wei J.T."/>
            <person name="Ye R.Z."/>
            <person name="Que T.C."/>
            <person name="Du C.H."/>
            <person name="Zhou Y.H."/>
            <person name="Cheng J.X."/>
            <person name="Dai P.F."/>
            <person name="Guo W.B."/>
            <person name="Han X.H."/>
            <person name="Huang E.J."/>
            <person name="Li L.F."/>
            <person name="Wei W."/>
            <person name="Gao Y.C."/>
            <person name="Liu J.Z."/>
            <person name="Shao H.Z."/>
            <person name="Wang X."/>
            <person name="Wang C.C."/>
            <person name="Yang T.C."/>
            <person name="Huo Q.B."/>
            <person name="Li W."/>
            <person name="Chen H.Y."/>
            <person name="Chen S.E."/>
            <person name="Zhou L.G."/>
            <person name="Ni X.B."/>
            <person name="Tian J.H."/>
            <person name="Sheng Y."/>
            <person name="Liu T."/>
            <person name="Pan Y.S."/>
            <person name="Xia L.Y."/>
            <person name="Li J."/>
            <person name="Zhao F."/>
            <person name="Cao W.C."/>
        </authorList>
    </citation>
    <scope>NUCLEOTIDE SEQUENCE</scope>
    <source>
        <strain evidence="16">Rmic-2018</strain>
    </source>
</reference>
<protein>
    <recommendedName>
        <fullName evidence="10">Golgin subfamily A member 1</fullName>
    </recommendedName>
    <alternativeName>
        <fullName evidence="11">Golgin-97</fullName>
    </alternativeName>
</protein>
<dbReference type="VEuPathDB" id="VectorBase:LOC119172977"/>
<dbReference type="Pfam" id="PF01465">
    <property type="entry name" value="GRIP"/>
    <property type="match status" value="1"/>
</dbReference>
<dbReference type="FunFam" id="1.10.220.60:FF:000002">
    <property type="entry name" value="Golgin subfamily A member 1"/>
    <property type="match status" value="1"/>
</dbReference>
<comment type="subunit">
    <text evidence="13">Interacts with RAB6A. Directly interacts with TBC1D23. Interacts with FAM91A1; this interaction may be mediated by TBC1D23. Interacts with ARL1; this interaction recruits Golgin-97/GOLGA1 onto the Golgi apparatus.</text>
</comment>
<feature type="compositionally biased region" description="Polar residues" evidence="14">
    <location>
        <begin position="1"/>
        <end position="10"/>
    </location>
</feature>
<organism evidence="16 17">
    <name type="scientific">Rhipicephalus microplus</name>
    <name type="common">Cattle tick</name>
    <name type="synonym">Boophilus microplus</name>
    <dbReference type="NCBI Taxonomy" id="6941"/>
    <lineage>
        <taxon>Eukaryota</taxon>
        <taxon>Metazoa</taxon>
        <taxon>Ecdysozoa</taxon>
        <taxon>Arthropoda</taxon>
        <taxon>Chelicerata</taxon>
        <taxon>Arachnida</taxon>
        <taxon>Acari</taxon>
        <taxon>Parasitiformes</taxon>
        <taxon>Ixodida</taxon>
        <taxon>Ixodoidea</taxon>
        <taxon>Ixodidae</taxon>
        <taxon>Rhipicephalinae</taxon>
        <taxon>Rhipicephalus</taxon>
        <taxon>Boophilus</taxon>
    </lineage>
</organism>
<evidence type="ECO:0000256" key="14">
    <source>
        <dbReference type="SAM" id="MobiDB-lite"/>
    </source>
</evidence>
<comment type="caution">
    <text evidence="16">The sequence shown here is derived from an EMBL/GenBank/DDBJ whole genome shotgun (WGS) entry which is preliminary data.</text>
</comment>
<comment type="subcellular location">
    <subcellularLocation>
        <location evidence="2">Cytoplasmic vesicle</location>
        <location evidence="2">Secretory vesicle</location>
        <location evidence="2">Acrosome</location>
    </subcellularLocation>
    <subcellularLocation>
        <location evidence="3">Golgi apparatus membrane</location>
        <topology evidence="3">Peripheral membrane protein</topology>
    </subcellularLocation>
    <subcellularLocation>
        <location evidence="1">Golgi apparatus</location>
        <location evidence="1">trans-Golgi network membrane</location>
    </subcellularLocation>
</comment>
<evidence type="ECO:0000256" key="10">
    <source>
        <dbReference type="ARBA" id="ARBA00070165"/>
    </source>
</evidence>
<evidence type="ECO:0000256" key="2">
    <source>
        <dbReference type="ARBA" id="ARBA00004218"/>
    </source>
</evidence>
<dbReference type="InterPro" id="IPR000237">
    <property type="entry name" value="GRIP_dom"/>
</dbReference>
<keyword evidence="6" id="KW-0333">Golgi apparatus</keyword>
<dbReference type="PANTHER" id="PTHR23157">
    <property type="entry name" value="GRIP AND COILED-COIL DOMAIN-CONTAINING PROTEIN 1"/>
    <property type="match status" value="1"/>
</dbReference>
<dbReference type="SMART" id="SM00755">
    <property type="entry name" value="Grip"/>
    <property type="match status" value="1"/>
</dbReference>
<keyword evidence="7" id="KW-0175">Coiled coil</keyword>
<dbReference type="InterPro" id="IPR051952">
    <property type="entry name" value="Golgi-autophagy_related"/>
</dbReference>
<evidence type="ECO:0000256" key="6">
    <source>
        <dbReference type="ARBA" id="ARBA00023034"/>
    </source>
</evidence>
<keyword evidence="9" id="KW-0968">Cytoplasmic vesicle</keyword>
<evidence type="ECO:0000259" key="15">
    <source>
        <dbReference type="PROSITE" id="PS50913"/>
    </source>
</evidence>